<dbReference type="Proteomes" id="UP000078596">
    <property type="component" value="Chromosome"/>
</dbReference>
<dbReference type="RefSeq" id="WP_066098231.1">
    <property type="nucleotide sequence ID" value="NZ_CP016027.1"/>
</dbReference>
<dbReference type="Gene3D" id="1.10.3210.10">
    <property type="entry name" value="Hypothetical protein af1432"/>
    <property type="match status" value="1"/>
</dbReference>
<reference evidence="2 3" key="1">
    <citation type="submission" date="2016-06" db="EMBL/GenBank/DDBJ databases">
        <title>Insight into the functional genes involving in sulfur oxidation in Pearl River water.</title>
        <authorList>
            <person name="Luo J."/>
            <person name="Tan X."/>
            <person name="Lin W."/>
        </authorList>
    </citation>
    <scope>NUCLEOTIDE SEQUENCE [LARGE SCALE GENOMIC DNA]</scope>
    <source>
        <strain evidence="2 3">LS2</strain>
    </source>
</reference>
<dbReference type="PANTHER" id="PTHR33525">
    <property type="match status" value="1"/>
</dbReference>
<dbReference type="STRING" id="1860122.A9404_02105"/>
<name>A0A191ZEM7_9GAMM</name>
<dbReference type="PROSITE" id="PS51833">
    <property type="entry name" value="HDOD"/>
    <property type="match status" value="1"/>
</dbReference>
<proteinExistence type="predicted"/>
<sequence>MKDDFHQTILKRIAASPDFPAFAKTVQEAYRVIENDLASAADLVELILRDPALTHRILRLANAVEYRHLGGQVTTVSRAVSLLGFEEVRMAALAMSLFEQIECKQHGKLLQSRFLQALYQAFLAKNLARHLGGFSIEEIFLSALFQDFGVLLIYRHAPEALPDIENARNVNGMDESTAIQSVTGILPAALAREVCQKWGLPESARRFLSTTPTSGRLTNLNPTAKAQAIGRLANETAAIMANATSFTQMQQETDRLAQAASIDLKMYQEAANDARAHILEYESMLTLTQGKPAFLQRMSMEKDDPLPIDTMGTNDAADQRSEVLTLCIEEVTAKLMSDYELGDIFTTILKSMTTGLDLNMAALYMLDRNNWQLTPKIGEGPGFGRARARMTIPLKENSRVAQAFLAAEDRVIARPAMPTDDILEWQFGGSADMAQVLPLYINRAPFGLFYLEGRNNLLHGGNVNSLRTLRNQAVLAIKSRTKH</sequence>
<accession>A0A191ZEM7</accession>
<organism evidence="2 3">
    <name type="scientific">Halothiobacillus diazotrophicus</name>
    <dbReference type="NCBI Taxonomy" id="1860122"/>
    <lineage>
        <taxon>Bacteria</taxon>
        <taxon>Pseudomonadati</taxon>
        <taxon>Pseudomonadota</taxon>
        <taxon>Gammaproteobacteria</taxon>
        <taxon>Chromatiales</taxon>
        <taxon>Halothiobacillaceae</taxon>
        <taxon>Halothiobacillus</taxon>
    </lineage>
</organism>
<dbReference type="InterPro" id="IPR013976">
    <property type="entry name" value="HDOD"/>
</dbReference>
<dbReference type="KEGG" id="haz:A9404_02105"/>
<keyword evidence="3" id="KW-1185">Reference proteome</keyword>
<feature type="domain" description="HDOD" evidence="1">
    <location>
        <begin position="19"/>
        <end position="214"/>
    </location>
</feature>
<dbReference type="Gene3D" id="3.30.450.40">
    <property type="match status" value="1"/>
</dbReference>
<dbReference type="InterPro" id="IPR029016">
    <property type="entry name" value="GAF-like_dom_sf"/>
</dbReference>
<dbReference type="InterPro" id="IPR052340">
    <property type="entry name" value="RNase_Y/CdgJ"/>
</dbReference>
<gene>
    <name evidence="2" type="ORF">A9404_02105</name>
</gene>
<dbReference type="SUPFAM" id="SSF109604">
    <property type="entry name" value="HD-domain/PDEase-like"/>
    <property type="match status" value="1"/>
</dbReference>
<dbReference type="Pfam" id="PF08668">
    <property type="entry name" value="HDOD"/>
    <property type="match status" value="1"/>
</dbReference>
<evidence type="ECO:0000259" key="1">
    <source>
        <dbReference type="PROSITE" id="PS51833"/>
    </source>
</evidence>
<dbReference type="PANTHER" id="PTHR33525:SF3">
    <property type="entry name" value="RIBONUCLEASE Y"/>
    <property type="match status" value="1"/>
</dbReference>
<protein>
    <recommendedName>
        <fullName evidence="1">HDOD domain-containing protein</fullName>
    </recommendedName>
</protein>
<dbReference type="AlphaFoldDB" id="A0A191ZEM7"/>
<evidence type="ECO:0000313" key="2">
    <source>
        <dbReference type="EMBL" id="ANJ66331.1"/>
    </source>
</evidence>
<dbReference type="SUPFAM" id="SSF55781">
    <property type="entry name" value="GAF domain-like"/>
    <property type="match status" value="1"/>
</dbReference>
<dbReference type="EMBL" id="CP016027">
    <property type="protein sequence ID" value="ANJ66331.1"/>
    <property type="molecule type" value="Genomic_DNA"/>
</dbReference>
<evidence type="ECO:0000313" key="3">
    <source>
        <dbReference type="Proteomes" id="UP000078596"/>
    </source>
</evidence>